<proteinExistence type="predicted"/>
<dbReference type="CDD" id="cd04187">
    <property type="entry name" value="DPM1_like_bac"/>
    <property type="match status" value="1"/>
</dbReference>
<dbReference type="InterPro" id="IPR029044">
    <property type="entry name" value="Nucleotide-diphossugar_trans"/>
</dbReference>
<dbReference type="PANTHER" id="PTHR48090:SF3">
    <property type="entry name" value="UNDECAPRENYL-PHOSPHATE 4-DEOXY-4-FORMAMIDO-L-ARABINOSE TRANSFERASE"/>
    <property type="match status" value="1"/>
</dbReference>
<protein>
    <submittedName>
        <fullName evidence="10">Glycosyltransferase family 2 protein</fullName>
        <ecNumber evidence="10">2.4.-.-</ecNumber>
    </submittedName>
</protein>
<keyword evidence="5" id="KW-0448">Lipopolysaccharide biosynthesis</keyword>
<feature type="transmembrane region" description="Helical" evidence="8">
    <location>
        <begin position="267"/>
        <end position="289"/>
    </location>
</feature>
<keyword evidence="6 8" id="KW-1133">Transmembrane helix</keyword>
<evidence type="ECO:0000313" key="10">
    <source>
        <dbReference type="EMBL" id="MEF3079992.1"/>
    </source>
</evidence>
<dbReference type="Pfam" id="PF00535">
    <property type="entry name" value="Glycos_transf_2"/>
    <property type="match status" value="1"/>
</dbReference>
<accession>A0ABU7W7P4</accession>
<organism evidence="10 11">
    <name type="scientific">Winogradskyella poriferorum</name>
    <dbReference type="NCBI Taxonomy" id="307627"/>
    <lineage>
        <taxon>Bacteria</taxon>
        <taxon>Pseudomonadati</taxon>
        <taxon>Bacteroidota</taxon>
        <taxon>Flavobacteriia</taxon>
        <taxon>Flavobacteriales</taxon>
        <taxon>Flavobacteriaceae</taxon>
        <taxon>Winogradskyella</taxon>
    </lineage>
</organism>
<keyword evidence="2 10" id="KW-0328">Glycosyltransferase</keyword>
<keyword evidence="4 8" id="KW-0812">Transmembrane</keyword>
<dbReference type="PANTHER" id="PTHR48090">
    <property type="entry name" value="UNDECAPRENYL-PHOSPHATE 4-DEOXY-4-FORMAMIDO-L-ARABINOSE TRANSFERASE-RELATED"/>
    <property type="match status" value="1"/>
</dbReference>
<feature type="transmembrane region" description="Helical" evidence="8">
    <location>
        <begin position="232"/>
        <end position="255"/>
    </location>
</feature>
<keyword evidence="7 8" id="KW-0472">Membrane</keyword>
<evidence type="ECO:0000256" key="5">
    <source>
        <dbReference type="ARBA" id="ARBA00022985"/>
    </source>
</evidence>
<keyword evidence="1" id="KW-1003">Cell membrane</keyword>
<gene>
    <name evidence="10" type="ORF">V1468_13335</name>
</gene>
<evidence type="ECO:0000256" key="3">
    <source>
        <dbReference type="ARBA" id="ARBA00022679"/>
    </source>
</evidence>
<dbReference type="RefSeq" id="WP_331810720.1">
    <property type="nucleotide sequence ID" value="NZ_JAZHOU010000005.1"/>
</dbReference>
<keyword evidence="11" id="KW-1185">Reference proteome</keyword>
<name>A0ABU7W7P4_9FLAO</name>
<evidence type="ECO:0000256" key="7">
    <source>
        <dbReference type="ARBA" id="ARBA00023136"/>
    </source>
</evidence>
<sequence>MNSEKITLSLVIPLYNEEENIEPLLHNINNALENYHFEIILVDDFSTDKTVNTIKTLNHPKVKLIELRKNYGQSSALAAGIDNASGEYIVTMDGDLQNDAFDIPTMHQKLLSENWDVVVGIRNNRKDSFLKRLPSKIANFLIRKATKLNIKDHGCALKIFKKNIAKELNLYGEMHRFIGLLAYLNGARVGEINVNHNRRIYGKSKYGLGRTFKVINDILLISFQRNYLQKPLYLLGNLGILFFAIGCIINIYLLIEKILGNDIGDRPLLILGVLLLLVGVQLFTTGIAIDLQMRTYYETQNTRPYKIREITNFEHKGELL</sequence>
<feature type="domain" description="Glycosyltransferase 2-like" evidence="9">
    <location>
        <begin position="9"/>
        <end position="167"/>
    </location>
</feature>
<dbReference type="Proteomes" id="UP001356704">
    <property type="component" value="Unassembled WGS sequence"/>
</dbReference>
<dbReference type="GO" id="GO:0016757">
    <property type="term" value="F:glycosyltransferase activity"/>
    <property type="evidence" value="ECO:0007669"/>
    <property type="project" value="UniProtKB-KW"/>
</dbReference>
<dbReference type="InterPro" id="IPR001173">
    <property type="entry name" value="Glyco_trans_2-like"/>
</dbReference>
<dbReference type="InterPro" id="IPR050256">
    <property type="entry name" value="Glycosyltransferase_2"/>
</dbReference>
<evidence type="ECO:0000256" key="1">
    <source>
        <dbReference type="ARBA" id="ARBA00022475"/>
    </source>
</evidence>
<evidence type="ECO:0000256" key="6">
    <source>
        <dbReference type="ARBA" id="ARBA00022989"/>
    </source>
</evidence>
<evidence type="ECO:0000313" key="11">
    <source>
        <dbReference type="Proteomes" id="UP001356704"/>
    </source>
</evidence>
<comment type="caution">
    <text evidence="10">The sequence shown here is derived from an EMBL/GenBank/DDBJ whole genome shotgun (WGS) entry which is preliminary data.</text>
</comment>
<dbReference type="Gene3D" id="3.90.550.10">
    <property type="entry name" value="Spore Coat Polysaccharide Biosynthesis Protein SpsA, Chain A"/>
    <property type="match status" value="1"/>
</dbReference>
<reference evidence="10 11" key="1">
    <citation type="submission" date="2024-02" db="EMBL/GenBank/DDBJ databases">
        <title>Winogradskyella poriferorum JCM 12885.</title>
        <authorList>
            <person name="Zhang D.-F."/>
            <person name="Fu Z.-Y."/>
        </authorList>
    </citation>
    <scope>NUCLEOTIDE SEQUENCE [LARGE SCALE GENOMIC DNA]</scope>
    <source>
        <strain evidence="10 11">JCM 12885</strain>
    </source>
</reference>
<dbReference type="EMBL" id="JAZHOU010000005">
    <property type="protein sequence ID" value="MEF3079992.1"/>
    <property type="molecule type" value="Genomic_DNA"/>
</dbReference>
<dbReference type="SUPFAM" id="SSF53448">
    <property type="entry name" value="Nucleotide-diphospho-sugar transferases"/>
    <property type="match status" value="1"/>
</dbReference>
<evidence type="ECO:0000256" key="8">
    <source>
        <dbReference type="SAM" id="Phobius"/>
    </source>
</evidence>
<dbReference type="EC" id="2.4.-.-" evidence="10"/>
<evidence type="ECO:0000256" key="4">
    <source>
        <dbReference type="ARBA" id="ARBA00022692"/>
    </source>
</evidence>
<evidence type="ECO:0000259" key="9">
    <source>
        <dbReference type="Pfam" id="PF00535"/>
    </source>
</evidence>
<evidence type="ECO:0000256" key="2">
    <source>
        <dbReference type="ARBA" id="ARBA00022676"/>
    </source>
</evidence>
<keyword evidence="3 10" id="KW-0808">Transferase</keyword>